<name>A0A139L6N6_BACOV</name>
<dbReference type="InterPro" id="IPR032508">
    <property type="entry name" value="FecR_C"/>
</dbReference>
<evidence type="ECO:0000313" key="8">
    <source>
        <dbReference type="EMBL" id="MDC7960758.1"/>
    </source>
</evidence>
<reference evidence="7" key="3">
    <citation type="submission" date="2022-10" db="EMBL/GenBank/DDBJ databases">
        <title>Human gut microbiome strain richness.</title>
        <authorList>
            <person name="Chen-Liaw A."/>
        </authorList>
    </citation>
    <scope>NUCLEOTIDE SEQUENCE</scope>
    <source>
        <strain evidence="7">BSD2780120875st1_E1_BSD2780120875_150330</strain>
        <strain evidence="8">RTP21484st1_H8_RTP21484_190118</strain>
    </source>
</reference>
<keyword evidence="1" id="KW-0812">Transmembrane</keyword>
<evidence type="ECO:0000313" key="9">
    <source>
        <dbReference type="EMBL" id="RGS81757.1"/>
    </source>
</evidence>
<reference evidence="13 14" key="2">
    <citation type="journal article" date="2019" name="Nat. Med.">
        <title>A library of human gut bacterial isolates paired with longitudinal multiomics data enables mechanistic microbiome research.</title>
        <authorList>
            <person name="Poyet M."/>
            <person name="Groussin M."/>
            <person name="Gibbons S.M."/>
            <person name="Avila-Pacheco J."/>
            <person name="Jiang X."/>
            <person name="Kearney S.M."/>
            <person name="Perrotta A.R."/>
            <person name="Berdy B."/>
            <person name="Zhao S."/>
            <person name="Lieberman T.D."/>
            <person name="Swanson P.K."/>
            <person name="Smith M."/>
            <person name="Roesemann S."/>
            <person name="Alexander J.E."/>
            <person name="Rich S.A."/>
            <person name="Livny J."/>
            <person name="Vlamakis H."/>
            <person name="Clish C."/>
            <person name="Bullock K."/>
            <person name="Deik A."/>
            <person name="Scott J."/>
            <person name="Pierce K.A."/>
            <person name="Xavier R.J."/>
            <person name="Alm E.J."/>
        </authorList>
    </citation>
    <scope>NUCLEOTIDE SEQUENCE [LARGE SCALE GENOMIC DNA]</scope>
    <source>
        <strain evidence="4 14">BIOML-A183</strain>
        <strain evidence="6 13">BIOML-A2</strain>
        <strain evidence="5 15">BIOML-A41</strain>
    </source>
</reference>
<dbReference type="EMBL" id="VWGP01000023">
    <property type="protein sequence ID" value="KAA4529073.1"/>
    <property type="molecule type" value="Genomic_DNA"/>
</dbReference>
<dbReference type="Proteomes" id="UP000375690">
    <property type="component" value="Unassembled WGS sequence"/>
</dbReference>
<dbReference type="Proteomes" id="UP001219389">
    <property type="component" value="Unassembled WGS sequence"/>
</dbReference>
<evidence type="ECO:0000313" key="7">
    <source>
        <dbReference type="EMBL" id="MDC2743366.1"/>
    </source>
</evidence>
<dbReference type="Proteomes" id="UP001215078">
    <property type="component" value="Unassembled WGS sequence"/>
</dbReference>
<evidence type="ECO:0000313" key="4">
    <source>
        <dbReference type="EMBL" id="KAA3808593.1"/>
    </source>
</evidence>
<evidence type="ECO:0000313" key="11">
    <source>
        <dbReference type="Proteomes" id="UP000266492"/>
    </source>
</evidence>
<accession>A0A139L6N6</accession>
<dbReference type="Proteomes" id="UP000478493">
    <property type="component" value="Unassembled WGS sequence"/>
</dbReference>
<reference evidence="11 12" key="1">
    <citation type="submission" date="2018-08" db="EMBL/GenBank/DDBJ databases">
        <title>A genome reference for cultivated species of the human gut microbiota.</title>
        <authorList>
            <person name="Zou Y."/>
            <person name="Xue W."/>
            <person name="Luo G."/>
        </authorList>
    </citation>
    <scope>NUCLEOTIDE SEQUENCE [LARGE SCALE GENOMIC DNA]</scope>
    <source>
        <strain evidence="10 12">AF04-46</strain>
        <strain evidence="9 11">AF20-9LB</strain>
    </source>
</reference>
<evidence type="ECO:0000259" key="3">
    <source>
        <dbReference type="Pfam" id="PF16344"/>
    </source>
</evidence>
<evidence type="ECO:0000313" key="14">
    <source>
        <dbReference type="Proteomes" id="UP000460135"/>
    </source>
</evidence>
<dbReference type="Pfam" id="PF16344">
    <property type="entry name" value="FecR_C"/>
    <property type="match status" value="1"/>
</dbReference>
<evidence type="ECO:0000313" key="6">
    <source>
        <dbReference type="EMBL" id="KAB1325520.1"/>
    </source>
</evidence>
<dbReference type="AlphaFoldDB" id="A0A139L6N6"/>
<proteinExistence type="predicted"/>
<evidence type="ECO:0000313" key="12">
    <source>
        <dbReference type="Proteomes" id="UP000286031"/>
    </source>
</evidence>
<dbReference type="Proteomes" id="UP000460135">
    <property type="component" value="Unassembled WGS sequence"/>
</dbReference>
<dbReference type="InterPro" id="IPR012373">
    <property type="entry name" value="Ferrdict_sens_TM"/>
</dbReference>
<evidence type="ECO:0000313" key="10">
    <source>
        <dbReference type="EMBL" id="RGX08710.1"/>
    </source>
</evidence>
<dbReference type="STRING" id="28116.Bovatus_04608"/>
<protein>
    <submittedName>
        <fullName evidence="5">DUF4974 domain-containing protein</fullName>
    </submittedName>
    <submittedName>
        <fullName evidence="7">FecR domain-containing protein</fullName>
    </submittedName>
</protein>
<comment type="caution">
    <text evidence="5">The sequence shown here is derived from an EMBL/GenBank/DDBJ whole genome shotgun (WGS) entry which is preliminary data.</text>
</comment>
<dbReference type="EMBL" id="QSBI01000019">
    <property type="protein sequence ID" value="RGX08710.1"/>
    <property type="molecule type" value="Genomic_DNA"/>
</dbReference>
<dbReference type="PANTHER" id="PTHR30273:SF2">
    <property type="entry name" value="PROTEIN FECR"/>
    <property type="match status" value="1"/>
</dbReference>
<sequence>MKKKSISELIHFFVRHPLQNSLQMKFWRWLVSPADAEDKEEAIQEEWMNIIAEPDEATRRSWYEVRRKAGLANPIIKPHWEIKPLLRIASMILIPLFSVLLSWYYINDYTDSCKLVEYIVPMGERGELTLPDGTKVQINSESSIIYPKSFRGDTRTVYLSGEANFDVHKDKKHPFIVKTSLLSVRALGTKFNIQAYSEDRKTITTLENGKVQINNLLAPDSCFILTPGEQLEYNHLTKNYEKRKIDVMMASGWTRGELNFVDCHLEDILNTLGRHYNVEIKAEPHLYTNDLYTIKLRKGEPLQAAIHIVTMTVGGMESKVTDNKVVILTAASPANKSKKGGTHP</sequence>
<feature type="domain" description="FecR protein" evidence="2">
    <location>
        <begin position="120"/>
        <end position="212"/>
    </location>
</feature>
<dbReference type="KEGG" id="boa:Bovatus_04608"/>
<evidence type="ECO:0000313" key="13">
    <source>
        <dbReference type="Proteomes" id="UP000375690"/>
    </source>
</evidence>
<dbReference type="PIRSF" id="PIRSF018266">
    <property type="entry name" value="FecR"/>
    <property type="match status" value="1"/>
</dbReference>
<dbReference type="EMBL" id="JAQQPO010000030">
    <property type="protein sequence ID" value="MDC7960758.1"/>
    <property type="molecule type" value="Genomic_DNA"/>
</dbReference>
<dbReference type="EMBL" id="VWLX01000002">
    <property type="protein sequence ID" value="KAA3808593.1"/>
    <property type="molecule type" value="Genomic_DNA"/>
</dbReference>
<dbReference type="Proteomes" id="UP000266492">
    <property type="component" value="Unassembled WGS sequence"/>
</dbReference>
<feature type="domain" description="Protein FecR C-terminal" evidence="3">
    <location>
        <begin position="258"/>
        <end position="327"/>
    </location>
</feature>
<dbReference type="Proteomes" id="UP000286031">
    <property type="component" value="Unassembled WGS sequence"/>
</dbReference>
<keyword evidence="1" id="KW-0472">Membrane</keyword>
<dbReference type="InterPro" id="IPR006860">
    <property type="entry name" value="FecR"/>
</dbReference>
<dbReference type="Gene3D" id="2.60.120.1440">
    <property type="match status" value="1"/>
</dbReference>
<evidence type="ECO:0000313" key="5">
    <source>
        <dbReference type="EMBL" id="KAA4529073.1"/>
    </source>
</evidence>
<evidence type="ECO:0000259" key="2">
    <source>
        <dbReference type="Pfam" id="PF04773"/>
    </source>
</evidence>
<dbReference type="GO" id="GO:0016989">
    <property type="term" value="F:sigma factor antagonist activity"/>
    <property type="evidence" value="ECO:0007669"/>
    <property type="project" value="TreeGrafter"/>
</dbReference>
<dbReference type="PANTHER" id="PTHR30273">
    <property type="entry name" value="PERIPLASMIC SIGNAL SENSOR AND SIGMA FACTOR ACTIVATOR FECR-RELATED"/>
    <property type="match status" value="1"/>
</dbReference>
<evidence type="ECO:0000256" key="1">
    <source>
        <dbReference type="SAM" id="Phobius"/>
    </source>
</evidence>
<dbReference type="Pfam" id="PF04773">
    <property type="entry name" value="FecR"/>
    <property type="match status" value="1"/>
</dbReference>
<keyword evidence="1" id="KW-1133">Transmembrane helix</keyword>
<dbReference type="EMBL" id="JAQNZF010000017">
    <property type="protein sequence ID" value="MDC2743366.1"/>
    <property type="molecule type" value="Genomic_DNA"/>
</dbReference>
<dbReference type="GeneID" id="29454478"/>
<dbReference type="EMBL" id="VWFC01000016">
    <property type="protein sequence ID" value="KAB1325520.1"/>
    <property type="molecule type" value="Genomic_DNA"/>
</dbReference>
<gene>
    <name evidence="10" type="ORF">DWV35_15035</name>
    <name evidence="9" type="ORF">DWX70_17480</name>
    <name evidence="6" type="ORF">F3B53_14510</name>
    <name evidence="5" type="ORF">F3B85_22650</name>
    <name evidence="4" type="ORF">F3F51_04280</name>
    <name evidence="7" type="ORF">PO382_14160</name>
    <name evidence="8" type="ORF">PQ628_21410</name>
</gene>
<dbReference type="EMBL" id="QRVZ01000015">
    <property type="protein sequence ID" value="RGS81757.1"/>
    <property type="molecule type" value="Genomic_DNA"/>
</dbReference>
<dbReference type="FunFam" id="2.60.120.1440:FF:000001">
    <property type="entry name" value="Putative anti-sigma factor"/>
    <property type="match status" value="1"/>
</dbReference>
<dbReference type="RefSeq" id="WP_004301865.1">
    <property type="nucleotide sequence ID" value="NZ_CAAKNR010000090.1"/>
</dbReference>
<dbReference type="Gene3D" id="3.55.50.30">
    <property type="match status" value="1"/>
</dbReference>
<organism evidence="5 15">
    <name type="scientific">Bacteroides ovatus</name>
    <dbReference type="NCBI Taxonomy" id="28116"/>
    <lineage>
        <taxon>Bacteria</taxon>
        <taxon>Pseudomonadati</taxon>
        <taxon>Bacteroidota</taxon>
        <taxon>Bacteroidia</taxon>
        <taxon>Bacteroidales</taxon>
        <taxon>Bacteroidaceae</taxon>
        <taxon>Bacteroides</taxon>
    </lineage>
</organism>
<evidence type="ECO:0000313" key="15">
    <source>
        <dbReference type="Proteomes" id="UP000478493"/>
    </source>
</evidence>
<feature type="transmembrane region" description="Helical" evidence="1">
    <location>
        <begin position="85"/>
        <end position="106"/>
    </location>
</feature>